<dbReference type="SMART" id="SM00490">
    <property type="entry name" value="HELICc"/>
    <property type="match status" value="1"/>
</dbReference>
<dbReference type="Proteomes" id="UP000009168">
    <property type="component" value="Unassembled WGS sequence"/>
</dbReference>
<evidence type="ECO:0000259" key="9">
    <source>
        <dbReference type="PROSITE" id="PS51192"/>
    </source>
</evidence>
<sequence length="610" mass="71323">MNTLKQKWEDLETRLFPQVEKCVKDALGYETMMPVQKATIPLFIKNHDLAVEAQTGSGKTLAFLLPIFNVLIKQVKTANKNCVYALVIAPTRELAKQIHEIAVQLASHLENNQFSIQLCIGGVSTKIDVSNIQSQGANILIATPGKLKELMDMKELEDSLIFRNLEILIMDEADRLMDTEYYEDMTYALEKLPKQRRTGLFSATLSSAKLSELIKYGLRNPVKVSVKPGGEKANNTNYVVPSTLENSYLILDNRFQKIAFMLNFILKYPEEKTILFLNTCASVDFYQKIFKMYSLIKKIQITSVHGQMKQVKRNKIIENFTKSQKGVLICTDVVARGIDFQDVHHILQIDPPQDPSFYIHRIGRTARKGKSGKAIILIEKHEEAFVEFLRIKNVEIQEYNNSEQIECDPLKFEEDIKKIMIQDRDNIEKSKKAFISYIRSYMEHDLKYIFEFKDLDIGWVARSFFLLRLPRIKEILSKHIKNFHQSEIDPDTIPFQDKNQEQQFSLKQEERTQKRQEREEHAEKQQKQLEKKQKEKNMRQVRRKQKREVLEEEQDEFSLELNLAKKLKQGKITLQEYKKRMKEIDPEDLHDVEFTKKQIVSISGHKKKKK</sequence>
<dbReference type="eggNOG" id="KOG0345">
    <property type="taxonomic scope" value="Eukaryota"/>
</dbReference>
<name>I7LW78_TETTS</name>
<feature type="domain" description="Helicase C-terminal" evidence="10">
    <location>
        <begin position="243"/>
        <end position="416"/>
    </location>
</feature>
<dbReference type="STRING" id="312017.I7LW78"/>
<feature type="compositionally biased region" description="Basic and acidic residues" evidence="8">
    <location>
        <begin position="507"/>
        <end position="538"/>
    </location>
</feature>
<reference evidence="12" key="1">
    <citation type="journal article" date="2006" name="PLoS Biol.">
        <title>Macronuclear genome sequence of the ciliate Tetrahymena thermophila, a model eukaryote.</title>
        <authorList>
            <person name="Eisen J.A."/>
            <person name="Coyne R.S."/>
            <person name="Wu M."/>
            <person name="Wu D."/>
            <person name="Thiagarajan M."/>
            <person name="Wortman J.R."/>
            <person name="Badger J.H."/>
            <person name="Ren Q."/>
            <person name="Amedeo P."/>
            <person name="Jones K.M."/>
            <person name="Tallon L.J."/>
            <person name="Delcher A.L."/>
            <person name="Salzberg S.L."/>
            <person name="Silva J.C."/>
            <person name="Haas B.J."/>
            <person name="Majoros W.H."/>
            <person name="Farzad M."/>
            <person name="Carlton J.M."/>
            <person name="Smith R.K. Jr."/>
            <person name="Garg J."/>
            <person name="Pearlman R.E."/>
            <person name="Karrer K.M."/>
            <person name="Sun L."/>
            <person name="Manning G."/>
            <person name="Elde N.C."/>
            <person name="Turkewitz A.P."/>
            <person name="Asai D.J."/>
            <person name="Wilkes D.E."/>
            <person name="Wang Y."/>
            <person name="Cai H."/>
            <person name="Collins K."/>
            <person name="Stewart B.A."/>
            <person name="Lee S.R."/>
            <person name="Wilamowska K."/>
            <person name="Weinberg Z."/>
            <person name="Ruzzo W.L."/>
            <person name="Wloga D."/>
            <person name="Gaertig J."/>
            <person name="Frankel J."/>
            <person name="Tsao C.-C."/>
            <person name="Gorovsky M.A."/>
            <person name="Keeling P.J."/>
            <person name="Waller R.F."/>
            <person name="Patron N.J."/>
            <person name="Cherry J.M."/>
            <person name="Stover N.A."/>
            <person name="Krieger C.J."/>
            <person name="del Toro C."/>
            <person name="Ryder H.F."/>
            <person name="Williamson S.C."/>
            <person name="Barbeau R.A."/>
            <person name="Hamilton E.P."/>
            <person name="Orias E."/>
        </authorList>
    </citation>
    <scope>NUCLEOTIDE SEQUENCE [LARGE SCALE GENOMIC DNA]</scope>
    <source>
        <strain evidence="12">SB210</strain>
    </source>
</reference>
<evidence type="ECO:0000256" key="3">
    <source>
        <dbReference type="ARBA" id="ARBA00022806"/>
    </source>
</evidence>
<evidence type="ECO:0000256" key="4">
    <source>
        <dbReference type="ARBA" id="ARBA00022840"/>
    </source>
</evidence>
<evidence type="ECO:0000256" key="2">
    <source>
        <dbReference type="ARBA" id="ARBA00022801"/>
    </source>
</evidence>
<gene>
    <name evidence="11" type="ORF">TTHERM_00316680</name>
</gene>
<dbReference type="CDD" id="cd17960">
    <property type="entry name" value="DEADc_DDX55"/>
    <property type="match status" value="1"/>
</dbReference>
<dbReference type="SMART" id="SM01178">
    <property type="entry name" value="DUF4217"/>
    <property type="match status" value="1"/>
</dbReference>
<dbReference type="SUPFAM" id="SSF52540">
    <property type="entry name" value="P-loop containing nucleoside triphosphate hydrolases"/>
    <property type="match status" value="1"/>
</dbReference>
<dbReference type="InterPro" id="IPR025313">
    <property type="entry name" value="SPB4-like_CTE"/>
</dbReference>
<evidence type="ECO:0000256" key="6">
    <source>
        <dbReference type="RuleBase" id="RU000492"/>
    </source>
</evidence>
<dbReference type="GO" id="GO:0003724">
    <property type="term" value="F:RNA helicase activity"/>
    <property type="evidence" value="ECO:0007669"/>
    <property type="project" value="UniProtKB-EC"/>
</dbReference>
<keyword evidence="2 6" id="KW-0378">Hydrolase</keyword>
<evidence type="ECO:0000313" key="11">
    <source>
        <dbReference type="EMBL" id="EAS01115.2"/>
    </source>
</evidence>
<dbReference type="SMART" id="SM00487">
    <property type="entry name" value="DEXDc"/>
    <property type="match status" value="1"/>
</dbReference>
<protein>
    <recommendedName>
        <fullName evidence="7">ATP-dependent RNA helicase</fullName>
        <ecNumber evidence="7">3.6.4.13</ecNumber>
    </recommendedName>
</protein>
<dbReference type="InterPro" id="IPR014001">
    <property type="entry name" value="Helicase_ATP-bd"/>
</dbReference>
<dbReference type="PROSITE" id="PS51194">
    <property type="entry name" value="HELICASE_CTER"/>
    <property type="match status" value="1"/>
</dbReference>
<comment type="function">
    <text evidence="7">RNA helicase.</text>
</comment>
<dbReference type="CDD" id="cd18787">
    <property type="entry name" value="SF2_C_DEAD"/>
    <property type="match status" value="1"/>
</dbReference>
<dbReference type="KEGG" id="tet:TTHERM_00316680"/>
<dbReference type="PROSITE" id="PS51192">
    <property type="entry name" value="HELICASE_ATP_BIND_1"/>
    <property type="match status" value="1"/>
</dbReference>
<comment type="catalytic activity">
    <reaction evidence="7">
        <text>ATP + H2O = ADP + phosphate + H(+)</text>
        <dbReference type="Rhea" id="RHEA:13065"/>
        <dbReference type="ChEBI" id="CHEBI:15377"/>
        <dbReference type="ChEBI" id="CHEBI:15378"/>
        <dbReference type="ChEBI" id="CHEBI:30616"/>
        <dbReference type="ChEBI" id="CHEBI:43474"/>
        <dbReference type="ChEBI" id="CHEBI:456216"/>
        <dbReference type="EC" id="3.6.4.13"/>
    </reaction>
</comment>
<dbReference type="Pfam" id="PF00271">
    <property type="entry name" value="Helicase_C"/>
    <property type="match status" value="1"/>
</dbReference>
<keyword evidence="5 7" id="KW-0694">RNA-binding</keyword>
<dbReference type="InterPro" id="IPR000629">
    <property type="entry name" value="RNA-helicase_DEAD-box_CS"/>
</dbReference>
<dbReference type="EC" id="3.6.4.13" evidence="7"/>
<evidence type="ECO:0000256" key="8">
    <source>
        <dbReference type="SAM" id="MobiDB-lite"/>
    </source>
</evidence>
<evidence type="ECO:0000313" key="12">
    <source>
        <dbReference type="Proteomes" id="UP000009168"/>
    </source>
</evidence>
<dbReference type="EMBL" id="GG662605">
    <property type="protein sequence ID" value="EAS01115.2"/>
    <property type="molecule type" value="Genomic_DNA"/>
</dbReference>
<organism evidence="11 12">
    <name type="scientific">Tetrahymena thermophila (strain SB210)</name>
    <dbReference type="NCBI Taxonomy" id="312017"/>
    <lineage>
        <taxon>Eukaryota</taxon>
        <taxon>Sar</taxon>
        <taxon>Alveolata</taxon>
        <taxon>Ciliophora</taxon>
        <taxon>Intramacronucleata</taxon>
        <taxon>Oligohymenophorea</taxon>
        <taxon>Hymenostomatida</taxon>
        <taxon>Tetrahymenina</taxon>
        <taxon>Tetrahymenidae</taxon>
        <taxon>Tetrahymena</taxon>
    </lineage>
</organism>
<dbReference type="InterPro" id="IPR001650">
    <property type="entry name" value="Helicase_C-like"/>
</dbReference>
<keyword evidence="1 6" id="KW-0547">Nucleotide-binding</keyword>
<accession>I7LW78</accession>
<evidence type="ECO:0000256" key="5">
    <source>
        <dbReference type="ARBA" id="ARBA00022884"/>
    </source>
</evidence>
<dbReference type="AlphaFoldDB" id="I7LW78"/>
<dbReference type="InterPro" id="IPR027417">
    <property type="entry name" value="P-loop_NTPase"/>
</dbReference>
<keyword evidence="12" id="KW-1185">Reference proteome</keyword>
<proteinExistence type="inferred from homology"/>
<dbReference type="RefSeq" id="XP_001021360.2">
    <property type="nucleotide sequence ID" value="XM_001021360.2"/>
</dbReference>
<dbReference type="OrthoDB" id="7396459at2759"/>
<feature type="region of interest" description="Disordered" evidence="8">
    <location>
        <begin position="507"/>
        <end position="552"/>
    </location>
</feature>
<comment type="domain">
    <text evidence="7">The Q motif is unique to and characteristic of the DEAD box family of RNA helicases and controls ATP binding and hydrolysis.</text>
</comment>
<dbReference type="GO" id="GO:0003723">
    <property type="term" value="F:RNA binding"/>
    <property type="evidence" value="ECO:0007669"/>
    <property type="project" value="UniProtKB-UniRule"/>
</dbReference>
<evidence type="ECO:0000256" key="1">
    <source>
        <dbReference type="ARBA" id="ARBA00022741"/>
    </source>
</evidence>
<dbReference type="Gene3D" id="3.40.50.300">
    <property type="entry name" value="P-loop containing nucleotide triphosphate hydrolases"/>
    <property type="match status" value="2"/>
</dbReference>
<feature type="domain" description="Helicase ATP-binding" evidence="9">
    <location>
        <begin position="40"/>
        <end position="223"/>
    </location>
</feature>
<dbReference type="PANTHER" id="PTHR24031">
    <property type="entry name" value="RNA HELICASE"/>
    <property type="match status" value="1"/>
</dbReference>
<dbReference type="Pfam" id="PF13959">
    <property type="entry name" value="CTE_SPB4"/>
    <property type="match status" value="1"/>
</dbReference>
<dbReference type="PROSITE" id="PS00039">
    <property type="entry name" value="DEAD_ATP_HELICASE"/>
    <property type="match status" value="1"/>
</dbReference>
<evidence type="ECO:0000259" key="10">
    <source>
        <dbReference type="PROSITE" id="PS51194"/>
    </source>
</evidence>
<keyword evidence="3 6" id="KW-0347">Helicase</keyword>
<dbReference type="GO" id="GO:0016887">
    <property type="term" value="F:ATP hydrolysis activity"/>
    <property type="evidence" value="ECO:0007669"/>
    <property type="project" value="RHEA"/>
</dbReference>
<comment type="similarity">
    <text evidence="6">Belongs to the DEAD box helicase family.</text>
</comment>
<dbReference type="GO" id="GO:0005524">
    <property type="term" value="F:ATP binding"/>
    <property type="evidence" value="ECO:0007669"/>
    <property type="project" value="UniProtKB-UniRule"/>
</dbReference>
<dbReference type="InterPro" id="IPR011545">
    <property type="entry name" value="DEAD/DEAH_box_helicase_dom"/>
</dbReference>
<dbReference type="GeneID" id="7829752"/>
<dbReference type="Pfam" id="PF00270">
    <property type="entry name" value="DEAD"/>
    <property type="match status" value="1"/>
</dbReference>
<keyword evidence="4 6" id="KW-0067">ATP-binding</keyword>
<dbReference type="InParanoid" id="I7LW78"/>
<evidence type="ECO:0000256" key="7">
    <source>
        <dbReference type="RuleBase" id="RU365068"/>
    </source>
</evidence>